<dbReference type="Gramene" id="PRQ59587">
    <property type="protein sequence ID" value="PRQ59587"/>
    <property type="gene ID" value="RchiOBHm_Chr1g0371821"/>
</dbReference>
<sequence>MQGLMIVTTVRNNSLLDQPSLNAFDIISLSSGLDLSGLFKICLVRLVSVCSSKLPATLS</sequence>
<dbReference type="Gene3D" id="3.30.310.80">
    <property type="entry name" value="Kinase associated domain 1, KA1"/>
    <property type="match status" value="1"/>
</dbReference>
<dbReference type="GO" id="GO:0007165">
    <property type="term" value="P:signal transduction"/>
    <property type="evidence" value="ECO:0007669"/>
    <property type="project" value="InterPro"/>
</dbReference>
<proteinExistence type="predicted"/>
<name>A0A2P6SLM7_ROSCH</name>
<dbReference type="PROSITE" id="PS50816">
    <property type="entry name" value="NAF"/>
    <property type="match status" value="1"/>
</dbReference>
<dbReference type="GO" id="GO:0004674">
    <property type="term" value="F:protein serine/threonine kinase activity"/>
    <property type="evidence" value="ECO:0007669"/>
    <property type="project" value="UniProtKB-KW"/>
</dbReference>
<reference evidence="2 3" key="1">
    <citation type="journal article" date="2018" name="Nat. Genet.">
        <title>The Rosa genome provides new insights in the design of modern roses.</title>
        <authorList>
            <person name="Bendahmane M."/>
        </authorList>
    </citation>
    <scope>NUCLEOTIDE SEQUENCE [LARGE SCALE GENOMIC DNA]</scope>
    <source>
        <strain evidence="3">cv. Old Blush</strain>
    </source>
</reference>
<dbReference type="EC" id="2.7.11.1" evidence="2"/>
<protein>
    <submittedName>
        <fullName evidence="2">Putative non-specific serine/threonine protein kinase</fullName>
        <ecNumber evidence="2">2.7.11.1</ecNumber>
    </submittedName>
</protein>
<evidence type="ECO:0000313" key="2">
    <source>
        <dbReference type="EMBL" id="PRQ59587.1"/>
    </source>
</evidence>
<dbReference type="AlphaFoldDB" id="A0A2P6SLM7"/>
<dbReference type="InterPro" id="IPR018451">
    <property type="entry name" value="NAF/FISL_domain"/>
</dbReference>
<evidence type="ECO:0000313" key="3">
    <source>
        <dbReference type="Proteomes" id="UP000238479"/>
    </source>
</evidence>
<gene>
    <name evidence="2" type="ORF">RchiOBHm_Chr1g0371821</name>
</gene>
<keyword evidence="3" id="KW-1185">Reference proteome</keyword>
<dbReference type="Pfam" id="PF03822">
    <property type="entry name" value="NAF"/>
    <property type="match status" value="1"/>
</dbReference>
<accession>A0A2P6SLM7</accession>
<keyword evidence="2" id="KW-0723">Serine/threonine-protein kinase</keyword>
<organism evidence="2 3">
    <name type="scientific">Rosa chinensis</name>
    <name type="common">China rose</name>
    <dbReference type="NCBI Taxonomy" id="74649"/>
    <lineage>
        <taxon>Eukaryota</taxon>
        <taxon>Viridiplantae</taxon>
        <taxon>Streptophyta</taxon>
        <taxon>Embryophyta</taxon>
        <taxon>Tracheophyta</taxon>
        <taxon>Spermatophyta</taxon>
        <taxon>Magnoliopsida</taxon>
        <taxon>eudicotyledons</taxon>
        <taxon>Gunneridae</taxon>
        <taxon>Pentapetalae</taxon>
        <taxon>rosids</taxon>
        <taxon>fabids</taxon>
        <taxon>Rosales</taxon>
        <taxon>Rosaceae</taxon>
        <taxon>Rosoideae</taxon>
        <taxon>Rosoideae incertae sedis</taxon>
        <taxon>Rosa</taxon>
    </lineage>
</organism>
<keyword evidence="2" id="KW-0418">Kinase</keyword>
<dbReference type="Proteomes" id="UP000238479">
    <property type="component" value="Chromosome 1"/>
</dbReference>
<keyword evidence="2" id="KW-0808">Transferase</keyword>
<feature type="domain" description="NAF" evidence="1">
    <location>
        <begin position="16"/>
        <end position="40"/>
    </location>
</feature>
<evidence type="ECO:0000259" key="1">
    <source>
        <dbReference type="PROSITE" id="PS50816"/>
    </source>
</evidence>
<dbReference type="InterPro" id="IPR004041">
    <property type="entry name" value="NAF_dom"/>
</dbReference>
<dbReference type="EMBL" id="PDCK01000039">
    <property type="protein sequence ID" value="PRQ59587.1"/>
    <property type="molecule type" value="Genomic_DNA"/>
</dbReference>
<comment type="caution">
    <text evidence="2">The sequence shown here is derived from an EMBL/GenBank/DDBJ whole genome shotgun (WGS) entry which is preliminary data.</text>
</comment>